<dbReference type="EMBL" id="BAABWU010000015">
    <property type="protein sequence ID" value="GAA6197865.1"/>
    <property type="molecule type" value="Genomic_DNA"/>
</dbReference>
<evidence type="ECO:0000313" key="4">
    <source>
        <dbReference type="Proteomes" id="UP001441944"/>
    </source>
</evidence>
<comment type="caution">
    <text evidence="3">The sequence shown here is derived from an EMBL/GenBank/DDBJ whole genome shotgun (WGS) entry which is preliminary data.</text>
</comment>
<keyword evidence="4" id="KW-1185">Reference proteome</keyword>
<dbReference type="InterPro" id="IPR028992">
    <property type="entry name" value="Hedgehog/Intein_dom"/>
</dbReference>
<dbReference type="RefSeq" id="WP_353401644.1">
    <property type="nucleotide sequence ID" value="NZ_BAABWU010000015.1"/>
</dbReference>
<evidence type="ECO:0000313" key="3">
    <source>
        <dbReference type="EMBL" id="GAA6197865.1"/>
    </source>
</evidence>
<evidence type="ECO:0000259" key="2">
    <source>
        <dbReference type="Pfam" id="PF13403"/>
    </source>
</evidence>
<feature type="domain" description="Hedgehog/Intein (Hint)" evidence="2">
    <location>
        <begin position="32"/>
        <end position="161"/>
    </location>
</feature>
<sequence length="179" mass="19029">MTSQGLGPAGVKIESAPLHPRQSPPDQTSSIGFLPGTQLLTRQGDRRVESIQPGDNIISRDLGLVRCLAVKQFLCTSNAIWFAPGSLGDSRPDCDLILPADQQVLLRDWRAKAIFGSPQALARAGSLVDGEFICDLGPQEMTLTVLRFSRPNVIYAGGLEVATAKASLCAQPQSTGSLS</sequence>
<reference evidence="3 4" key="1">
    <citation type="submission" date="2024-04" db="EMBL/GenBank/DDBJ databases">
        <title>Draft genome sequence of Pseudophaeobacter arcticus NBRC 116598.</title>
        <authorList>
            <person name="Miyakawa T."/>
            <person name="Kusuya Y."/>
            <person name="Miura T."/>
        </authorList>
    </citation>
    <scope>NUCLEOTIDE SEQUENCE [LARGE SCALE GENOMIC DNA]</scope>
    <source>
        <strain evidence="3 4">SU-CL00105</strain>
    </source>
</reference>
<organism evidence="3 4">
    <name type="scientific">Pseudophaeobacter arcticus</name>
    <dbReference type="NCBI Taxonomy" id="385492"/>
    <lineage>
        <taxon>Bacteria</taxon>
        <taxon>Pseudomonadati</taxon>
        <taxon>Pseudomonadota</taxon>
        <taxon>Alphaproteobacteria</taxon>
        <taxon>Rhodobacterales</taxon>
        <taxon>Paracoccaceae</taxon>
        <taxon>Pseudophaeobacter</taxon>
    </lineage>
</organism>
<name>A0ABQ0APS0_9RHOB</name>
<protein>
    <recommendedName>
        <fullName evidence="2">Hedgehog/Intein (Hint) domain-containing protein</fullName>
    </recommendedName>
</protein>
<evidence type="ECO:0000256" key="1">
    <source>
        <dbReference type="SAM" id="MobiDB-lite"/>
    </source>
</evidence>
<dbReference type="Proteomes" id="UP001441944">
    <property type="component" value="Unassembled WGS sequence"/>
</dbReference>
<feature type="region of interest" description="Disordered" evidence="1">
    <location>
        <begin position="1"/>
        <end position="34"/>
    </location>
</feature>
<gene>
    <name evidence="3" type="ORF">NBRC116598_33100</name>
</gene>
<dbReference type="Pfam" id="PF13403">
    <property type="entry name" value="Hint_2"/>
    <property type="match status" value="1"/>
</dbReference>
<accession>A0ABQ0APS0</accession>
<proteinExistence type="predicted"/>